<sequence>MPAIAVLLDRLQSIARSLDVSGHALALLGLGSVGQEIERLDEWSDLDFFAIVEPGHKARYLDDLGWLAAAGPLVWHYRNTPDGHKLLYADGVFGECAVFEPQELAGIPYAPGRLVWRRAGVGDAWAQPVRAPEERPRSGTDWLVGEALGNLHVGLQRWRRGERLAGLRLVEVHALGRLVELLPLVEPPVPGVACDPYNAERRLELRHPGFAQMLPAMVQGLSRVPGSALAQLDWLASHFGVAPAMSKAIRALAAQPAEGPPAEHGK</sequence>
<evidence type="ECO:0000313" key="2">
    <source>
        <dbReference type="Proteomes" id="UP001057498"/>
    </source>
</evidence>
<name>A0ABM7YR88_9BURK</name>
<dbReference type="Proteomes" id="UP001057498">
    <property type="component" value="Chromosome"/>
</dbReference>
<reference evidence="1" key="1">
    <citation type="submission" date="2022-04" db="EMBL/GenBank/DDBJ databases">
        <title>Whole genome sequence of Sphaerotilus sp. FB-5.</title>
        <authorList>
            <person name="Takeda M."/>
            <person name="Narihara S."/>
            <person name="Akimoto M."/>
            <person name="Akimoto R."/>
            <person name="Nishiyashiki S."/>
            <person name="Murakami T."/>
        </authorList>
    </citation>
    <scope>NUCLEOTIDE SEQUENCE</scope>
    <source>
        <strain evidence="1">FB-5</strain>
    </source>
</reference>
<dbReference type="InterPro" id="IPR043519">
    <property type="entry name" value="NT_sf"/>
</dbReference>
<proteinExistence type="predicted"/>
<dbReference type="EMBL" id="AP025730">
    <property type="protein sequence ID" value="BDI07076.1"/>
    <property type="molecule type" value="Genomic_DNA"/>
</dbReference>
<protein>
    <submittedName>
        <fullName evidence="1">Uncharacterized protein</fullName>
    </submittedName>
</protein>
<evidence type="ECO:0000313" key="1">
    <source>
        <dbReference type="EMBL" id="BDI07076.1"/>
    </source>
</evidence>
<organism evidence="1 2">
    <name type="scientific">Sphaerotilus microaerophilus</name>
    <dbReference type="NCBI Taxonomy" id="2914710"/>
    <lineage>
        <taxon>Bacteria</taxon>
        <taxon>Pseudomonadati</taxon>
        <taxon>Pseudomonadota</taxon>
        <taxon>Betaproteobacteria</taxon>
        <taxon>Burkholderiales</taxon>
        <taxon>Sphaerotilaceae</taxon>
        <taxon>Sphaerotilus</taxon>
    </lineage>
</organism>
<accession>A0ABM7YR88</accession>
<gene>
    <name evidence="1" type="ORF">CATMQ487_40460</name>
</gene>
<dbReference type="Gene3D" id="3.30.460.10">
    <property type="entry name" value="Beta Polymerase, domain 2"/>
    <property type="match status" value="1"/>
</dbReference>
<keyword evidence="2" id="KW-1185">Reference proteome</keyword>
<dbReference type="RefSeq" id="WP_251970300.1">
    <property type="nucleotide sequence ID" value="NZ_AP025730.1"/>
</dbReference>